<keyword evidence="10" id="KW-1185">Reference proteome</keyword>
<dbReference type="HAMAP" id="MF_00044">
    <property type="entry name" value="Asp_tRNA_synth_type1"/>
    <property type="match status" value="1"/>
</dbReference>
<keyword evidence="5" id="KW-0648">Protein biosynthesis</keyword>
<feature type="region of interest" description="Disordered" evidence="7">
    <location>
        <begin position="42"/>
        <end position="65"/>
    </location>
</feature>
<feature type="domain" description="Aminoacyl-transfer RNA synthetases class-II family profile" evidence="8">
    <location>
        <begin position="173"/>
        <end position="667"/>
    </location>
</feature>
<dbReference type="EMBL" id="RWJN01000007">
    <property type="protein sequence ID" value="TCD71341.1"/>
    <property type="molecule type" value="Genomic_DNA"/>
</dbReference>
<evidence type="ECO:0000259" key="8">
    <source>
        <dbReference type="PROSITE" id="PS50862"/>
    </source>
</evidence>
<dbReference type="Gene3D" id="3.30.930.10">
    <property type="entry name" value="Bira Bifunctional Protein, Domain 2"/>
    <property type="match status" value="1"/>
</dbReference>
<dbReference type="InterPro" id="IPR045864">
    <property type="entry name" value="aa-tRNA-synth_II/BPL/LPL"/>
</dbReference>
<dbReference type="PROSITE" id="PS50862">
    <property type="entry name" value="AA_TRNA_LIGASE_II"/>
    <property type="match status" value="1"/>
</dbReference>
<dbReference type="InterPro" id="IPR047089">
    <property type="entry name" value="Asp-tRNA-ligase_1_N"/>
</dbReference>
<evidence type="ECO:0000256" key="6">
    <source>
        <dbReference type="ARBA" id="ARBA00023146"/>
    </source>
</evidence>
<keyword evidence="4" id="KW-0067">ATP-binding</keyword>
<reference evidence="9 10" key="1">
    <citation type="submission" date="2018-11" db="EMBL/GenBank/DDBJ databases">
        <title>Genome assembly of Steccherinum ochraceum LE-BIN_3174, the white-rot fungus of the Steccherinaceae family (The Residual Polyporoid clade, Polyporales, Basidiomycota).</title>
        <authorList>
            <person name="Fedorova T.V."/>
            <person name="Glazunova O.A."/>
            <person name="Landesman E.O."/>
            <person name="Moiseenko K.V."/>
            <person name="Psurtseva N.V."/>
            <person name="Savinova O.S."/>
            <person name="Shakhova N.V."/>
            <person name="Tyazhelova T.V."/>
            <person name="Vasina D.V."/>
        </authorList>
    </citation>
    <scope>NUCLEOTIDE SEQUENCE [LARGE SCALE GENOMIC DNA]</scope>
    <source>
        <strain evidence="9 10">LE-BIN_3174</strain>
    </source>
</reference>
<dbReference type="Proteomes" id="UP000292702">
    <property type="component" value="Unassembled WGS sequence"/>
</dbReference>
<keyword evidence="2" id="KW-0436">Ligase</keyword>
<proteinExistence type="inferred from homology"/>
<evidence type="ECO:0000313" key="10">
    <source>
        <dbReference type="Proteomes" id="UP000292702"/>
    </source>
</evidence>
<dbReference type="GO" id="GO:0006422">
    <property type="term" value="P:aspartyl-tRNA aminoacylation"/>
    <property type="evidence" value="ECO:0007669"/>
    <property type="project" value="TreeGrafter"/>
</dbReference>
<dbReference type="InterPro" id="IPR004115">
    <property type="entry name" value="GAD-like_sf"/>
</dbReference>
<dbReference type="OrthoDB" id="439710at2759"/>
<evidence type="ECO:0000256" key="4">
    <source>
        <dbReference type="ARBA" id="ARBA00022840"/>
    </source>
</evidence>
<sequence>MYGFSPAATARILLPVIRRTTLRRTGTNLSIAARSIANSSFHRDEGVSRSSVTPPLPSRAHNAPYPTRTHNCGALRLEDAGSKVVLAGWLCPGRKAGKKLAFFPLKDANGITQLVVQARDNDSTLADIWEVPSESTVLIEGVVNARPQSQRRPVPAGDIEVQVTSFTLLNRADTELPIIPTDVFNVPNEELRLRYRYLDLRRAALSDNIRKRSQVSHIARTGLHEHGFDEVETPMLLKSSPEGAREFLVPTRSPQQPKQLLIASGAVDRYYQLARCFRDEDGRKDRQPEFTQIDLEMAWVSWGPPTPVSDSIPVDGFSREWRIGGTEVKDVIEALIRKIWHQVEGVTLPTLFPVMTYAEAMARYGSDKPDTRFGLEIQDVTKIFPEAVQAELLRRGELLEALVVKREEGSPFRVAADEIRQDMVEEGIEQMDLTRGGVADWMANSALLRELGVIHDNVTSNALLSAFGEGHRLWLTSRKRTAEGGSTPLGRHRLNVSAVAQQLGHLKFSPEPRFLWVTEFPLFTRADSDKDFLAHGRWSSSHHPFTAPMWEDIEKMYDGRINEVRGQHYDLVLNGVEIGGGSVRVHDASMQEYIFSKVLQPLQRLRLLITMLALLPQLTDDEKACFNHLLHALRCGAPPHGGIAIGFDRLMAILCKTESIRDVIAFPKTSAGTDLLFNSPAPASADVLQQYNIRPVGN</sequence>
<dbReference type="SUPFAM" id="SSF55681">
    <property type="entry name" value="Class II aaRS and biotin synthetases"/>
    <property type="match status" value="1"/>
</dbReference>
<comment type="caution">
    <text evidence="9">The sequence shown here is derived from an EMBL/GenBank/DDBJ whole genome shotgun (WGS) entry which is preliminary data.</text>
</comment>
<gene>
    <name evidence="9" type="ORF">EIP91_011112</name>
</gene>
<dbReference type="InterPro" id="IPR004364">
    <property type="entry name" value="Aa-tRNA-synt_II"/>
</dbReference>
<dbReference type="InterPro" id="IPR002312">
    <property type="entry name" value="Asp/Asn-tRNA-synth_IIb"/>
</dbReference>
<dbReference type="PANTHER" id="PTHR22594">
    <property type="entry name" value="ASPARTYL/LYSYL-TRNA SYNTHETASE"/>
    <property type="match status" value="1"/>
</dbReference>
<dbReference type="Gene3D" id="3.30.1360.30">
    <property type="entry name" value="GAD-like domain"/>
    <property type="match status" value="1"/>
</dbReference>
<name>A0A4R0RRB8_9APHY</name>
<dbReference type="InterPro" id="IPR012340">
    <property type="entry name" value="NA-bd_OB-fold"/>
</dbReference>
<evidence type="ECO:0000256" key="1">
    <source>
        <dbReference type="ARBA" id="ARBA00006303"/>
    </source>
</evidence>
<keyword evidence="3" id="KW-0547">Nucleotide-binding</keyword>
<dbReference type="SUPFAM" id="SSF50249">
    <property type="entry name" value="Nucleic acid-binding proteins"/>
    <property type="match status" value="1"/>
</dbReference>
<evidence type="ECO:0000256" key="5">
    <source>
        <dbReference type="ARBA" id="ARBA00022917"/>
    </source>
</evidence>
<organism evidence="9 10">
    <name type="scientific">Steccherinum ochraceum</name>
    <dbReference type="NCBI Taxonomy" id="92696"/>
    <lineage>
        <taxon>Eukaryota</taxon>
        <taxon>Fungi</taxon>
        <taxon>Dikarya</taxon>
        <taxon>Basidiomycota</taxon>
        <taxon>Agaricomycotina</taxon>
        <taxon>Agaricomycetes</taxon>
        <taxon>Polyporales</taxon>
        <taxon>Steccherinaceae</taxon>
        <taxon>Steccherinum</taxon>
    </lineage>
</organism>
<dbReference type="CDD" id="cd04317">
    <property type="entry name" value="EcAspRS_like_N"/>
    <property type="match status" value="1"/>
</dbReference>
<dbReference type="InterPro" id="IPR006195">
    <property type="entry name" value="aa-tRNA-synth_II"/>
</dbReference>
<dbReference type="Gene3D" id="2.40.50.140">
    <property type="entry name" value="Nucleic acid-binding proteins"/>
    <property type="match status" value="1"/>
</dbReference>
<evidence type="ECO:0000256" key="2">
    <source>
        <dbReference type="ARBA" id="ARBA00022598"/>
    </source>
</evidence>
<evidence type="ECO:0000313" key="9">
    <source>
        <dbReference type="EMBL" id="TCD71341.1"/>
    </source>
</evidence>
<dbReference type="GO" id="GO:0004815">
    <property type="term" value="F:aspartate-tRNA ligase activity"/>
    <property type="evidence" value="ECO:0007669"/>
    <property type="project" value="TreeGrafter"/>
</dbReference>
<dbReference type="GO" id="GO:0005739">
    <property type="term" value="C:mitochondrion"/>
    <property type="evidence" value="ECO:0007669"/>
    <property type="project" value="TreeGrafter"/>
</dbReference>
<dbReference type="AlphaFoldDB" id="A0A4R0RRB8"/>
<dbReference type="Pfam" id="PF01336">
    <property type="entry name" value="tRNA_anti-codon"/>
    <property type="match status" value="1"/>
</dbReference>
<dbReference type="GO" id="GO:0003676">
    <property type="term" value="F:nucleic acid binding"/>
    <property type="evidence" value="ECO:0007669"/>
    <property type="project" value="InterPro"/>
</dbReference>
<dbReference type="Pfam" id="PF00152">
    <property type="entry name" value="tRNA-synt_2"/>
    <property type="match status" value="2"/>
</dbReference>
<comment type="similarity">
    <text evidence="1">Belongs to the class-II aminoacyl-tRNA synthetase family. Type 1 subfamily.</text>
</comment>
<keyword evidence="6" id="KW-0030">Aminoacyl-tRNA synthetase</keyword>
<evidence type="ECO:0000256" key="3">
    <source>
        <dbReference type="ARBA" id="ARBA00022741"/>
    </source>
</evidence>
<evidence type="ECO:0000256" key="7">
    <source>
        <dbReference type="SAM" id="MobiDB-lite"/>
    </source>
</evidence>
<dbReference type="PRINTS" id="PR01042">
    <property type="entry name" value="TRNASYNTHASP"/>
</dbReference>
<dbReference type="PANTHER" id="PTHR22594:SF5">
    <property type="entry name" value="ASPARTATE--TRNA LIGASE, MITOCHONDRIAL"/>
    <property type="match status" value="1"/>
</dbReference>
<protein>
    <recommendedName>
        <fullName evidence="8">Aminoacyl-transfer RNA synthetases class-II family profile domain-containing protein</fullName>
    </recommendedName>
</protein>
<dbReference type="GO" id="GO:0005524">
    <property type="term" value="F:ATP binding"/>
    <property type="evidence" value="ECO:0007669"/>
    <property type="project" value="UniProtKB-KW"/>
</dbReference>
<dbReference type="InterPro" id="IPR004365">
    <property type="entry name" value="NA-bd_OB_tRNA"/>
</dbReference>
<accession>A0A4R0RRB8</accession>
<dbReference type="STRING" id="92696.A0A4R0RRB8"/>
<dbReference type="InterPro" id="IPR004524">
    <property type="entry name" value="Asp-tRNA-ligase_1"/>
</dbReference>